<dbReference type="EMBL" id="RJVG01000012">
    <property type="protein sequence ID" value="ROR23889.1"/>
    <property type="molecule type" value="Genomic_DNA"/>
</dbReference>
<dbReference type="AlphaFoldDB" id="A0A3N1XAT6"/>
<dbReference type="RefSeq" id="WP_170164389.1">
    <property type="nucleotide sequence ID" value="NZ_RJVG01000012.1"/>
</dbReference>
<accession>A0A3N1XAT6</accession>
<gene>
    <name evidence="1" type="ORF">EDD66_11220</name>
</gene>
<sequence length="56" mass="6663">MKTSSCNEVELLLENQSKEKVNVLYAFNRKPFKMPKIGPRPPYYTNPRCEWNYPVI</sequence>
<comment type="caution">
    <text evidence="1">The sequence shown here is derived from an EMBL/GenBank/DDBJ whole genome shotgun (WGS) entry which is preliminary data.</text>
</comment>
<protein>
    <submittedName>
        <fullName evidence="1">Uncharacterized protein</fullName>
    </submittedName>
</protein>
<name>A0A3N1XAT6_9FIRM</name>
<reference evidence="1 2" key="1">
    <citation type="submission" date="2018-11" db="EMBL/GenBank/DDBJ databases">
        <title>Genomic Encyclopedia of Type Strains, Phase IV (KMG-IV): sequencing the most valuable type-strain genomes for metagenomic binning, comparative biology and taxonomic classification.</title>
        <authorList>
            <person name="Goeker M."/>
        </authorList>
    </citation>
    <scope>NUCLEOTIDE SEQUENCE [LARGE SCALE GENOMIC DNA]</scope>
    <source>
        <strain evidence="1 2">DSM 26537</strain>
    </source>
</reference>
<evidence type="ECO:0000313" key="2">
    <source>
        <dbReference type="Proteomes" id="UP000273083"/>
    </source>
</evidence>
<organism evidence="1 2">
    <name type="scientific">Mobilisporobacter senegalensis</name>
    <dbReference type="NCBI Taxonomy" id="1329262"/>
    <lineage>
        <taxon>Bacteria</taxon>
        <taxon>Bacillati</taxon>
        <taxon>Bacillota</taxon>
        <taxon>Clostridia</taxon>
        <taxon>Lachnospirales</taxon>
        <taxon>Lachnospiraceae</taxon>
        <taxon>Mobilisporobacter</taxon>
    </lineage>
</organism>
<evidence type="ECO:0000313" key="1">
    <source>
        <dbReference type="EMBL" id="ROR23889.1"/>
    </source>
</evidence>
<keyword evidence="2" id="KW-1185">Reference proteome</keyword>
<dbReference type="Proteomes" id="UP000273083">
    <property type="component" value="Unassembled WGS sequence"/>
</dbReference>
<proteinExistence type="predicted"/>